<comment type="caution">
    <text evidence="1">The sequence shown here is derived from an EMBL/GenBank/DDBJ whole genome shotgun (WGS) entry which is preliminary data.</text>
</comment>
<dbReference type="OrthoDB" id="9857194at2"/>
<name>A0A085ZX73_9FLAO</name>
<gene>
    <name evidence="1" type="ORF">IX38_00530</name>
</gene>
<accession>A0A085ZX73</accession>
<organism evidence="1 2">
    <name type="scientific">Chryseobacterium luteum</name>
    <dbReference type="NCBI Taxonomy" id="421531"/>
    <lineage>
        <taxon>Bacteria</taxon>
        <taxon>Pseudomonadati</taxon>
        <taxon>Bacteroidota</taxon>
        <taxon>Flavobacteriia</taxon>
        <taxon>Flavobacteriales</taxon>
        <taxon>Weeksellaceae</taxon>
        <taxon>Chryseobacterium group</taxon>
        <taxon>Chryseobacterium</taxon>
    </lineage>
</organism>
<evidence type="ECO:0000313" key="2">
    <source>
        <dbReference type="Proteomes" id="UP000028703"/>
    </source>
</evidence>
<reference evidence="1 2" key="1">
    <citation type="submission" date="2014-07" db="EMBL/GenBank/DDBJ databases">
        <title>Genome of Chryseobacterium luteum DSM 18605.</title>
        <authorList>
            <person name="Stropko S.J."/>
            <person name="Pipes S.E."/>
            <person name="Newman J.D."/>
        </authorList>
    </citation>
    <scope>NUCLEOTIDE SEQUENCE [LARGE SCALE GENOMIC DNA]</scope>
    <source>
        <strain evidence="1 2">DSM 18605</strain>
    </source>
</reference>
<dbReference type="AlphaFoldDB" id="A0A085ZX73"/>
<dbReference type="Proteomes" id="UP000028703">
    <property type="component" value="Unassembled WGS sequence"/>
</dbReference>
<protein>
    <submittedName>
        <fullName evidence="1">Uncharacterized protein</fullName>
    </submittedName>
</protein>
<dbReference type="EMBL" id="JPRO01000001">
    <property type="protein sequence ID" value="KFF09037.1"/>
    <property type="molecule type" value="Genomic_DNA"/>
</dbReference>
<sequence>MDTKFHNQVVRVVSPLEKERLSNILFNYSKGSGFVYFLDKKNNKITIVSFSGVSGKKEYDTIKSLSNNNKNEFEEIIFATATSMEILK</sequence>
<evidence type="ECO:0000313" key="1">
    <source>
        <dbReference type="EMBL" id="KFF09037.1"/>
    </source>
</evidence>
<proteinExistence type="predicted"/>
<dbReference type="STRING" id="421531.IX38_00530"/>
<keyword evidence="2" id="KW-1185">Reference proteome</keyword>